<protein>
    <recommendedName>
        <fullName evidence="5">Protein-tyrosine-phosphatase</fullName>
    </recommendedName>
</protein>
<feature type="signal peptide" evidence="2">
    <location>
        <begin position="1"/>
        <end position="19"/>
    </location>
</feature>
<evidence type="ECO:0000256" key="1">
    <source>
        <dbReference type="ARBA" id="ARBA00009580"/>
    </source>
</evidence>
<dbReference type="PANTHER" id="PTHR31126:SF1">
    <property type="entry name" value="TYROSINE SPECIFIC PROTEIN PHOSPHATASES DOMAIN-CONTAINING PROTEIN"/>
    <property type="match status" value="1"/>
</dbReference>
<comment type="caution">
    <text evidence="3">The sequence shown here is derived from an EMBL/GenBank/DDBJ whole genome shotgun (WGS) entry which is preliminary data.</text>
</comment>
<sequence>MKKAFILITSVLISGTVFAQQDTLVYNSRRAVVLEGSSNFRDLGGYPTPDGRQVQWGRIYRSADISKLSDRDLKTLESVHLAVDCDLRSPEEVQKAPDRLPTGVQYVHLPAGSEHVQMAKFYEAMKNSTQKDTLLLQTYRSTEHLKAKYKPLFDHLLTLKGDESLLFHCTAGKDRTGIGAALVLSALNVDRQTILKDYQATNLFWKVDRERMLQGMAQQGLNPEAARSMLDANPAYLENTFQAINKKYGSMDQFLEKEMGLTAPRRKALQDKFLK</sequence>
<evidence type="ECO:0000313" key="4">
    <source>
        <dbReference type="Proteomes" id="UP000239590"/>
    </source>
</evidence>
<feature type="chain" id="PRO_5015708147" description="Protein-tyrosine-phosphatase" evidence="2">
    <location>
        <begin position="20"/>
        <end position="275"/>
    </location>
</feature>
<name>A0A2S7IND6_9BACT</name>
<dbReference type="OrthoDB" id="1188001at2"/>
<reference evidence="4" key="1">
    <citation type="submission" date="2018-02" db="EMBL/GenBank/DDBJ databases">
        <title>Genome sequencing of Solimonas sp. HR-BB.</title>
        <authorList>
            <person name="Lee Y."/>
            <person name="Jeon C.O."/>
        </authorList>
    </citation>
    <scope>NUCLEOTIDE SEQUENCE [LARGE SCALE GENOMIC DNA]</scope>
    <source>
        <strain evidence="4">HR-U</strain>
    </source>
</reference>
<evidence type="ECO:0000313" key="3">
    <source>
        <dbReference type="EMBL" id="PQA59237.1"/>
    </source>
</evidence>
<evidence type="ECO:0008006" key="5">
    <source>
        <dbReference type="Google" id="ProtNLM"/>
    </source>
</evidence>
<dbReference type="GO" id="GO:0004721">
    <property type="term" value="F:phosphoprotein phosphatase activity"/>
    <property type="evidence" value="ECO:0007669"/>
    <property type="project" value="InterPro"/>
</dbReference>
<keyword evidence="2" id="KW-0732">Signal</keyword>
<dbReference type="InterPro" id="IPR026893">
    <property type="entry name" value="Tyr/Ser_Pase_IphP-type"/>
</dbReference>
<evidence type="ECO:0000256" key="2">
    <source>
        <dbReference type="SAM" id="SignalP"/>
    </source>
</evidence>
<keyword evidence="4" id="KW-1185">Reference proteome</keyword>
<dbReference type="SUPFAM" id="SSF52799">
    <property type="entry name" value="(Phosphotyrosine protein) phosphatases II"/>
    <property type="match status" value="1"/>
</dbReference>
<dbReference type="InterPro" id="IPR029021">
    <property type="entry name" value="Prot-tyrosine_phosphatase-like"/>
</dbReference>
<comment type="similarity">
    <text evidence="1">Belongs to the protein-tyrosine phosphatase family.</text>
</comment>
<dbReference type="Proteomes" id="UP000239590">
    <property type="component" value="Unassembled WGS sequence"/>
</dbReference>
<dbReference type="EMBL" id="PTRA01000001">
    <property type="protein sequence ID" value="PQA59237.1"/>
    <property type="molecule type" value="Genomic_DNA"/>
</dbReference>
<dbReference type="InterPro" id="IPR016130">
    <property type="entry name" value="Tyr_Pase_AS"/>
</dbReference>
<organism evidence="3 4">
    <name type="scientific">Siphonobacter curvatus</name>
    <dbReference type="NCBI Taxonomy" id="2094562"/>
    <lineage>
        <taxon>Bacteria</taxon>
        <taxon>Pseudomonadati</taxon>
        <taxon>Bacteroidota</taxon>
        <taxon>Cytophagia</taxon>
        <taxon>Cytophagales</taxon>
        <taxon>Cytophagaceae</taxon>
        <taxon>Siphonobacter</taxon>
    </lineage>
</organism>
<dbReference type="PANTHER" id="PTHR31126">
    <property type="entry name" value="TYROSINE-PROTEIN PHOSPHATASE"/>
    <property type="match status" value="1"/>
</dbReference>
<dbReference type="RefSeq" id="WP_104710578.1">
    <property type="nucleotide sequence ID" value="NZ_PTRA01000001.1"/>
</dbReference>
<dbReference type="Pfam" id="PF13350">
    <property type="entry name" value="Y_phosphatase3"/>
    <property type="match status" value="1"/>
</dbReference>
<dbReference type="Gene3D" id="3.90.190.10">
    <property type="entry name" value="Protein tyrosine phosphatase superfamily"/>
    <property type="match status" value="1"/>
</dbReference>
<accession>A0A2S7IND6</accession>
<proteinExistence type="inferred from homology"/>
<dbReference type="AlphaFoldDB" id="A0A2S7IND6"/>
<gene>
    <name evidence="3" type="ORF">C5O19_06175</name>
</gene>
<dbReference type="PROSITE" id="PS00383">
    <property type="entry name" value="TYR_PHOSPHATASE_1"/>
    <property type="match status" value="1"/>
</dbReference>